<dbReference type="Proteomes" id="UP000050940">
    <property type="component" value="Unassembled WGS sequence"/>
</dbReference>
<dbReference type="AlphaFoldDB" id="A0A0R0DWL0"/>
<dbReference type="STRING" id="659018.ABB34_06340"/>
<evidence type="ECO:0000313" key="5">
    <source>
        <dbReference type="Proteomes" id="UP000050940"/>
    </source>
</evidence>
<evidence type="ECO:0000256" key="1">
    <source>
        <dbReference type="ARBA" id="ARBA00022481"/>
    </source>
</evidence>
<dbReference type="InterPro" id="IPR051310">
    <property type="entry name" value="MCP_chemotaxis"/>
</dbReference>
<dbReference type="InterPro" id="IPR004089">
    <property type="entry name" value="MCPsignal_dom"/>
</dbReference>
<feature type="domain" description="Methyl-accepting transducer" evidence="3">
    <location>
        <begin position="31"/>
        <end position="89"/>
    </location>
</feature>
<dbReference type="SUPFAM" id="SSF58104">
    <property type="entry name" value="Methyl-accepting chemotaxis protein (MCP) signaling domain"/>
    <property type="match status" value="1"/>
</dbReference>
<dbReference type="GO" id="GO:0005886">
    <property type="term" value="C:plasma membrane"/>
    <property type="evidence" value="ECO:0007669"/>
    <property type="project" value="TreeGrafter"/>
</dbReference>
<evidence type="ECO:0000256" key="2">
    <source>
        <dbReference type="ARBA" id="ARBA00029447"/>
    </source>
</evidence>
<keyword evidence="1" id="KW-0488">Methylation</keyword>
<proteinExistence type="inferred from homology"/>
<evidence type="ECO:0000259" key="3">
    <source>
        <dbReference type="Pfam" id="PF00015"/>
    </source>
</evidence>
<comment type="caution">
    <text evidence="4">The sequence shown here is derived from an EMBL/GenBank/DDBJ whole genome shotgun (WGS) entry which is preliminary data.</text>
</comment>
<keyword evidence="5" id="KW-1185">Reference proteome</keyword>
<protein>
    <recommendedName>
        <fullName evidence="3">Methyl-accepting transducer domain-containing protein</fullName>
    </recommendedName>
</protein>
<dbReference type="PANTHER" id="PTHR43531:SF14">
    <property type="entry name" value="METHYL-ACCEPTING CHEMOTAXIS PROTEIN I-RELATED"/>
    <property type="match status" value="1"/>
</dbReference>
<organism evidence="4 5">
    <name type="scientific">Stenotrophomonas daejeonensis</name>
    <dbReference type="NCBI Taxonomy" id="659018"/>
    <lineage>
        <taxon>Bacteria</taxon>
        <taxon>Pseudomonadati</taxon>
        <taxon>Pseudomonadota</taxon>
        <taxon>Gammaproteobacteria</taxon>
        <taxon>Lysobacterales</taxon>
        <taxon>Lysobacteraceae</taxon>
        <taxon>Stenotrophomonas</taxon>
    </lineage>
</organism>
<dbReference type="EMBL" id="LDJP01000033">
    <property type="protein sequence ID" value="KRG86589.1"/>
    <property type="molecule type" value="Genomic_DNA"/>
</dbReference>
<evidence type="ECO:0000313" key="4">
    <source>
        <dbReference type="EMBL" id="KRG86589.1"/>
    </source>
</evidence>
<dbReference type="GO" id="GO:0004888">
    <property type="term" value="F:transmembrane signaling receptor activity"/>
    <property type="evidence" value="ECO:0007669"/>
    <property type="project" value="TreeGrafter"/>
</dbReference>
<accession>A0A0R0DWL0</accession>
<dbReference type="Gene3D" id="1.10.287.950">
    <property type="entry name" value="Methyl-accepting chemotaxis protein"/>
    <property type="match status" value="1"/>
</dbReference>
<name>A0A0R0DWL0_9GAMM</name>
<feature type="non-terminal residue" evidence="4">
    <location>
        <position position="90"/>
    </location>
</feature>
<gene>
    <name evidence="4" type="ORF">ABB34_06340</name>
</gene>
<dbReference type="GO" id="GO:0006935">
    <property type="term" value="P:chemotaxis"/>
    <property type="evidence" value="ECO:0007669"/>
    <property type="project" value="TreeGrafter"/>
</dbReference>
<dbReference type="GO" id="GO:0007165">
    <property type="term" value="P:signal transduction"/>
    <property type="evidence" value="ECO:0007669"/>
    <property type="project" value="InterPro"/>
</dbReference>
<sequence>MSAIFFDEASIKEQTTSVRQNAEHPPPANPLAQGAHVVASQGGDIIGHVVTTMSAIEASSTTIAVIISVIEGIASKTNRPALHPAAEPAA</sequence>
<dbReference type="Pfam" id="PF00015">
    <property type="entry name" value="MCPsignal"/>
    <property type="match status" value="1"/>
</dbReference>
<comment type="similarity">
    <text evidence="2">Belongs to the methyl-accepting chemotaxis (MCP) protein family.</text>
</comment>
<reference evidence="4 5" key="1">
    <citation type="submission" date="2015-05" db="EMBL/GenBank/DDBJ databases">
        <title>Genome sequencing and analysis of members of genus Stenotrophomonas.</title>
        <authorList>
            <person name="Patil P.P."/>
            <person name="Midha S."/>
            <person name="Patil P.B."/>
        </authorList>
    </citation>
    <scope>NUCLEOTIDE SEQUENCE [LARGE SCALE GENOMIC DNA]</scope>
    <source>
        <strain evidence="4 5">JCM 16244</strain>
    </source>
</reference>
<dbReference type="PANTHER" id="PTHR43531">
    <property type="entry name" value="PROTEIN ICFG"/>
    <property type="match status" value="1"/>
</dbReference>